<dbReference type="AlphaFoldDB" id="A0A5C1AK37"/>
<dbReference type="EMBL" id="CP042425">
    <property type="protein sequence ID" value="QEL18537.1"/>
    <property type="molecule type" value="Genomic_DNA"/>
</dbReference>
<protein>
    <submittedName>
        <fullName evidence="1">Phage portal protein</fullName>
    </submittedName>
</protein>
<keyword evidence="2" id="KW-1185">Reference proteome</keyword>
<dbReference type="RefSeq" id="WP_149113043.1">
    <property type="nucleotide sequence ID" value="NZ_CP042425.1"/>
</dbReference>
<dbReference type="OrthoDB" id="9765386at2"/>
<evidence type="ECO:0000313" key="1">
    <source>
        <dbReference type="EMBL" id="QEL18537.1"/>
    </source>
</evidence>
<accession>A0A5C1AK37</accession>
<sequence length="410" mass="45175">MLTGVQQWVRRRAIQWFPSSIFYGPGQPIGIPPSGPSAVRTPDEALTLSPFWAGVRKYQSALGSLPLVTYQRDANGDRKRLESSPTYWILHDRPNPIQSRAALFEWVALQLFTEREVLLHVRLTGTGYLVGLYPIHCSKVVNVLIDDDWNRAWVVSTPEGVEVYREDEIIHLYLFSRDGIRGTRLLDYAGSSLGLHRQVQESAGAFYENAVRPSGYLKYSGTLDAAAVKQIKEHFLADYAGTGNRGKLPVTMQNGEFLPLNNTNADDAKIIEALSTSVPDIARWLGLSPLSLGDLSRGTYSNLGADRQAFYGDSLRPLLEKTELEFNAKIFGVTSSVYCEFDVNGLLRGDPQQQADVANVGIQNGTVLVNEQRAWLNLPPVDGGDVPRIPLNMGSATDLTQISGKGDPTA</sequence>
<proteinExistence type="predicted"/>
<dbReference type="Pfam" id="PF04860">
    <property type="entry name" value="Phage_portal"/>
    <property type="match status" value="1"/>
</dbReference>
<name>A0A5C1AK37_9BACT</name>
<dbReference type="KEGG" id="lrs:PX52LOC_05564"/>
<evidence type="ECO:0000313" key="2">
    <source>
        <dbReference type="Proteomes" id="UP000324974"/>
    </source>
</evidence>
<dbReference type="InterPro" id="IPR006427">
    <property type="entry name" value="Portal_HK97"/>
</dbReference>
<organism evidence="1 2">
    <name type="scientific">Limnoglobus roseus</name>
    <dbReference type="NCBI Taxonomy" id="2598579"/>
    <lineage>
        <taxon>Bacteria</taxon>
        <taxon>Pseudomonadati</taxon>
        <taxon>Planctomycetota</taxon>
        <taxon>Planctomycetia</taxon>
        <taxon>Gemmatales</taxon>
        <taxon>Gemmataceae</taxon>
        <taxon>Limnoglobus</taxon>
    </lineage>
</organism>
<reference evidence="2" key="1">
    <citation type="submission" date="2019-08" db="EMBL/GenBank/DDBJ databases">
        <title>Limnoglobus roseus gen. nov., sp. nov., a novel freshwater planctomycete with a giant genome from the family Gemmataceae.</title>
        <authorList>
            <person name="Kulichevskaya I.S."/>
            <person name="Naumoff D.G."/>
            <person name="Miroshnikov K."/>
            <person name="Ivanova A."/>
            <person name="Philippov D.A."/>
            <person name="Hakobyan A."/>
            <person name="Rijpstra I.C."/>
            <person name="Sinninghe Damste J.S."/>
            <person name="Liesack W."/>
            <person name="Dedysh S.N."/>
        </authorList>
    </citation>
    <scope>NUCLEOTIDE SEQUENCE [LARGE SCALE GENOMIC DNA]</scope>
    <source>
        <strain evidence="2">PX52</strain>
    </source>
</reference>
<dbReference type="InterPro" id="IPR006944">
    <property type="entry name" value="Phage/GTA_portal"/>
</dbReference>
<dbReference type="Proteomes" id="UP000324974">
    <property type="component" value="Chromosome"/>
</dbReference>
<gene>
    <name evidence="1" type="ORF">PX52LOC_05564</name>
</gene>
<dbReference type="NCBIfam" id="TIGR01537">
    <property type="entry name" value="portal_HK97"/>
    <property type="match status" value="1"/>
</dbReference>